<name>A0A366EGR7_9BACI</name>
<dbReference type="InterPro" id="IPR039566">
    <property type="entry name" value="CvfB_S1_st"/>
</dbReference>
<dbReference type="Pfam" id="PF17783">
    <property type="entry name" value="WHD_CvfB"/>
    <property type="match status" value="1"/>
</dbReference>
<dbReference type="Pfam" id="PF21543">
    <property type="entry name" value="CvfB_2nd"/>
    <property type="match status" value="1"/>
</dbReference>
<dbReference type="Proteomes" id="UP000252254">
    <property type="component" value="Unassembled WGS sequence"/>
</dbReference>
<keyword evidence="4" id="KW-1185">Reference proteome</keyword>
<dbReference type="EMBL" id="QNRI01000001">
    <property type="protein sequence ID" value="RBP01641.1"/>
    <property type="molecule type" value="Genomic_DNA"/>
</dbReference>
<gene>
    <name evidence="3" type="ORF">DES48_101382</name>
</gene>
<dbReference type="InterPro" id="IPR048587">
    <property type="entry name" value="CvfB_S1_3rd"/>
</dbReference>
<dbReference type="Gene3D" id="1.10.10.10">
    <property type="entry name" value="Winged helix-like DNA-binding domain superfamily/Winged helix DNA-binding domain"/>
    <property type="match status" value="1"/>
</dbReference>
<dbReference type="PANTHER" id="PTHR37296">
    <property type="entry name" value="CONSERVED VIRULENCE FACTOR B"/>
    <property type="match status" value="1"/>
</dbReference>
<sequence>MKKSLAGNIVSLQVKNEIKDYYVLSNTALANVYVNKENNDALELNQNYQVFVYLDNDQWYGTTRLPDVQLDVFDWADVTRIVPSLGVFVDIGIAVDILVSKDDLPVYTSVWPEVEDQLYVTLEHDKKGRLLAKPVSESDFEGTWDIAPENLLDQSIEGRIFRTDREGAVMISDQGYRGFIHHTERKHEPRLGQWVNGRVIAVKEDGTINVSLRPRKKEARRTDADTILAYLQDHHGEMPFNDKTDPTTIYDTFKISKAAFKRALGKLMKENKVKQQENKTVLLD</sequence>
<dbReference type="AlphaFoldDB" id="A0A366EGR7"/>
<dbReference type="Gene3D" id="2.40.50.140">
    <property type="entry name" value="Nucleic acid-binding proteins"/>
    <property type="match status" value="2"/>
</dbReference>
<dbReference type="Pfam" id="PF21191">
    <property type="entry name" value="CvfB_1st"/>
    <property type="match status" value="1"/>
</dbReference>
<evidence type="ECO:0000259" key="2">
    <source>
        <dbReference type="PROSITE" id="PS50126"/>
    </source>
</evidence>
<reference evidence="3 4" key="1">
    <citation type="submission" date="2018-06" db="EMBL/GenBank/DDBJ databases">
        <title>Genomic Encyclopedia of Type Strains, Phase IV (KMG-IV): sequencing the most valuable type-strain genomes for metagenomic binning, comparative biology and taxonomic classification.</title>
        <authorList>
            <person name="Goeker M."/>
        </authorList>
    </citation>
    <scope>NUCLEOTIDE SEQUENCE [LARGE SCALE GENOMIC DNA]</scope>
    <source>
        <strain evidence="3 4">DSM 15140</strain>
    </source>
</reference>
<proteinExistence type="inferred from homology"/>
<dbReference type="InterPro" id="IPR036388">
    <property type="entry name" value="WH-like_DNA-bd_sf"/>
</dbReference>
<dbReference type="PANTHER" id="PTHR37296:SF1">
    <property type="entry name" value="CONSERVED VIRULENCE FACTOR B"/>
    <property type="match status" value="1"/>
</dbReference>
<dbReference type="InterPro" id="IPR014464">
    <property type="entry name" value="CvfB_fam"/>
</dbReference>
<accession>A0A366EGR7</accession>
<dbReference type="Pfam" id="PF13509">
    <property type="entry name" value="S1_2"/>
    <property type="match status" value="1"/>
</dbReference>
<comment type="similarity">
    <text evidence="1">Belongs to the CvfB family.</text>
</comment>
<dbReference type="GO" id="GO:0003676">
    <property type="term" value="F:nucleic acid binding"/>
    <property type="evidence" value="ECO:0007669"/>
    <property type="project" value="InterPro"/>
</dbReference>
<comment type="caution">
    <text evidence="3">The sequence shown here is derived from an EMBL/GenBank/DDBJ whole genome shotgun (WGS) entry which is preliminary data.</text>
</comment>
<evidence type="ECO:0000313" key="3">
    <source>
        <dbReference type="EMBL" id="RBP01641.1"/>
    </source>
</evidence>
<evidence type="ECO:0000313" key="4">
    <source>
        <dbReference type="Proteomes" id="UP000252254"/>
    </source>
</evidence>
<dbReference type="InterPro" id="IPR003029">
    <property type="entry name" value="S1_domain"/>
</dbReference>
<dbReference type="PROSITE" id="PS50126">
    <property type="entry name" value="S1"/>
    <property type="match status" value="1"/>
</dbReference>
<dbReference type="InterPro" id="IPR012340">
    <property type="entry name" value="NA-bd_OB-fold"/>
</dbReference>
<dbReference type="PIRSF" id="PIRSF012524">
    <property type="entry name" value="YitL_S1"/>
    <property type="match status" value="1"/>
</dbReference>
<dbReference type="RefSeq" id="WP_113866381.1">
    <property type="nucleotide sequence ID" value="NZ_BAABQN010000001.1"/>
</dbReference>
<dbReference type="InterPro" id="IPR040764">
    <property type="entry name" value="CvfB_WH"/>
</dbReference>
<evidence type="ECO:0000256" key="1">
    <source>
        <dbReference type="PIRNR" id="PIRNR012524"/>
    </source>
</evidence>
<dbReference type="InterPro" id="IPR048588">
    <property type="entry name" value="CvfB_S1_2nd"/>
</dbReference>
<protein>
    <recommendedName>
        <fullName evidence="2">S1 motif domain-containing protein</fullName>
    </recommendedName>
</protein>
<feature type="domain" description="S1 motif" evidence="2">
    <location>
        <begin position="153"/>
        <end position="213"/>
    </location>
</feature>
<organism evidence="3 4">
    <name type="scientific">Paraliobacillus ryukyuensis</name>
    <dbReference type="NCBI Taxonomy" id="200904"/>
    <lineage>
        <taxon>Bacteria</taxon>
        <taxon>Bacillati</taxon>
        <taxon>Bacillota</taxon>
        <taxon>Bacilli</taxon>
        <taxon>Bacillales</taxon>
        <taxon>Bacillaceae</taxon>
        <taxon>Paraliobacillus</taxon>
    </lineage>
</organism>
<dbReference type="OrthoDB" id="9801597at2"/>